<evidence type="ECO:0000256" key="2">
    <source>
        <dbReference type="ARBA" id="ARBA00022630"/>
    </source>
</evidence>
<dbReference type="InterPro" id="IPR006094">
    <property type="entry name" value="Oxid_FAD_bind_N"/>
</dbReference>
<comment type="similarity">
    <text evidence="1">Belongs to the oxygen-dependent FAD-linked oxidoreductase family.</text>
</comment>
<dbReference type="VEuPathDB" id="FungiDB:BO97DRAFT_383260"/>
<dbReference type="SUPFAM" id="SSF56176">
    <property type="entry name" value="FAD-binding/transporter-associated domain-like"/>
    <property type="match status" value="1"/>
</dbReference>
<dbReference type="Pfam" id="PF01565">
    <property type="entry name" value="FAD_binding_4"/>
    <property type="match status" value="1"/>
</dbReference>
<dbReference type="PANTHER" id="PTHR42973">
    <property type="entry name" value="BINDING OXIDOREDUCTASE, PUTATIVE (AFU_ORTHOLOGUE AFUA_1G17690)-RELATED"/>
    <property type="match status" value="1"/>
</dbReference>
<evidence type="ECO:0000259" key="7">
    <source>
        <dbReference type="PROSITE" id="PS51387"/>
    </source>
</evidence>
<evidence type="ECO:0000256" key="3">
    <source>
        <dbReference type="ARBA" id="ARBA00022729"/>
    </source>
</evidence>
<dbReference type="RefSeq" id="XP_025555754.1">
    <property type="nucleotide sequence ID" value="XM_025693349.1"/>
</dbReference>
<proteinExistence type="inferred from homology"/>
<sequence>MLCFSALTLVALAVTARAYPPAHNQTDLETLFRPVLSSAAQIIYPSWANWTDEVQQRWSSYQAPTYTGAIKVATVSDIQHIIKLAAQHDIPFLVTGAGHGVSATLETMRDGINIDLSNLRYARLDETGNRLTIGGGTKFQEMWDVLYAAGKEIQTGAAQCVGSIGATLGAGIGPLQGHRGLMIDALEGVTLVTAEGEVVRASRTENAELFWGLRGAGWNFGVVVEASYTVYEATNSGQVLEGDMLFPASANRSVWETLRSFDDGEDGLPALLALTVILSYNVKLDMPTILVNFIYYGPAANAEPYIQRFRALQPLRERFNPVLPWNKLYTKLFFSEDASPCAHDLRLIYGGAGLKRTDVATFESYTNYFASFARTYKDRISASAVFSRFPTQAVKSAAGQDEMAYAFRDIETHVLFKATFVDEDPDAEHGVNAWVVESRERFARTSGFPDGELVLYNNYAHGDEGAAVLYGKSNLVRLAALKRRWDPFERFSTYHPVPLAYGLENWRV</sequence>
<reference evidence="8 9" key="1">
    <citation type="submission" date="2018-02" db="EMBL/GenBank/DDBJ databases">
        <title>The genomes of Aspergillus section Nigri reveals drivers in fungal speciation.</title>
        <authorList>
            <consortium name="DOE Joint Genome Institute"/>
            <person name="Vesth T.C."/>
            <person name="Nybo J."/>
            <person name="Theobald S."/>
            <person name="Brandl J."/>
            <person name="Frisvad J.C."/>
            <person name="Nielsen K.F."/>
            <person name="Lyhne E.K."/>
            <person name="Kogle M.E."/>
            <person name="Kuo A."/>
            <person name="Riley R."/>
            <person name="Clum A."/>
            <person name="Nolan M."/>
            <person name="Lipzen A."/>
            <person name="Salamov A."/>
            <person name="Henrissat B."/>
            <person name="Wiebenga A."/>
            <person name="De vries R.P."/>
            <person name="Grigoriev I.V."/>
            <person name="Mortensen U.H."/>
            <person name="Andersen M.R."/>
            <person name="Baker S.E."/>
        </authorList>
    </citation>
    <scope>NUCLEOTIDE SEQUENCE [LARGE SCALE GENOMIC DNA]</scope>
    <source>
        <strain evidence="8 9">CBS 101889</strain>
    </source>
</reference>
<keyword evidence="3 6" id="KW-0732">Signal</keyword>
<organism evidence="8 9">
    <name type="scientific">Aspergillus homomorphus (strain CBS 101889)</name>
    <dbReference type="NCBI Taxonomy" id="1450537"/>
    <lineage>
        <taxon>Eukaryota</taxon>
        <taxon>Fungi</taxon>
        <taxon>Dikarya</taxon>
        <taxon>Ascomycota</taxon>
        <taxon>Pezizomycotina</taxon>
        <taxon>Eurotiomycetes</taxon>
        <taxon>Eurotiomycetidae</taxon>
        <taxon>Eurotiales</taxon>
        <taxon>Aspergillaceae</taxon>
        <taxon>Aspergillus</taxon>
        <taxon>Aspergillus subgen. Circumdati</taxon>
    </lineage>
</organism>
<evidence type="ECO:0000256" key="1">
    <source>
        <dbReference type="ARBA" id="ARBA00005466"/>
    </source>
</evidence>
<gene>
    <name evidence="8" type="ORF">BO97DRAFT_383260</name>
</gene>
<dbReference type="GO" id="GO:0016491">
    <property type="term" value="F:oxidoreductase activity"/>
    <property type="evidence" value="ECO:0007669"/>
    <property type="project" value="UniProtKB-KW"/>
</dbReference>
<evidence type="ECO:0000313" key="8">
    <source>
        <dbReference type="EMBL" id="RAL16600.1"/>
    </source>
</evidence>
<dbReference type="Gene3D" id="3.40.462.20">
    <property type="match status" value="1"/>
</dbReference>
<dbReference type="PANTHER" id="PTHR42973:SF32">
    <property type="entry name" value="FAD-LINKED OXIDOREDUCTASE AFOF"/>
    <property type="match status" value="1"/>
</dbReference>
<dbReference type="Proteomes" id="UP000248961">
    <property type="component" value="Unassembled WGS sequence"/>
</dbReference>
<keyword evidence="2" id="KW-0285">Flavoprotein</keyword>
<dbReference type="InterPro" id="IPR016169">
    <property type="entry name" value="FAD-bd_PCMH_sub2"/>
</dbReference>
<evidence type="ECO:0000256" key="5">
    <source>
        <dbReference type="ARBA" id="ARBA00023002"/>
    </source>
</evidence>
<dbReference type="InterPro" id="IPR036318">
    <property type="entry name" value="FAD-bd_PCMH-like_sf"/>
</dbReference>
<dbReference type="EMBL" id="KZ824269">
    <property type="protein sequence ID" value="RAL16600.1"/>
    <property type="molecule type" value="Genomic_DNA"/>
</dbReference>
<dbReference type="InterPro" id="IPR016166">
    <property type="entry name" value="FAD-bd_PCMH"/>
</dbReference>
<name>A0A395I8K4_ASPHC</name>
<feature type="domain" description="FAD-binding PCMH-type" evidence="7">
    <location>
        <begin position="62"/>
        <end position="233"/>
    </location>
</feature>
<dbReference type="InterPro" id="IPR012951">
    <property type="entry name" value="BBE"/>
</dbReference>
<evidence type="ECO:0000256" key="4">
    <source>
        <dbReference type="ARBA" id="ARBA00022827"/>
    </source>
</evidence>
<keyword evidence="9" id="KW-1185">Reference proteome</keyword>
<dbReference type="InterPro" id="IPR050416">
    <property type="entry name" value="FAD-linked_Oxidoreductase"/>
</dbReference>
<dbReference type="STRING" id="1450537.A0A395I8K4"/>
<dbReference type="AlphaFoldDB" id="A0A395I8K4"/>
<protein>
    <submittedName>
        <fullName evidence="8">FAD-binding domain-containing protein</fullName>
    </submittedName>
</protein>
<keyword evidence="4" id="KW-0274">FAD</keyword>
<dbReference type="OrthoDB" id="415825at2759"/>
<keyword evidence="5" id="KW-0560">Oxidoreductase</keyword>
<dbReference type="GO" id="GO:0071949">
    <property type="term" value="F:FAD binding"/>
    <property type="evidence" value="ECO:0007669"/>
    <property type="project" value="InterPro"/>
</dbReference>
<evidence type="ECO:0000313" key="9">
    <source>
        <dbReference type="Proteomes" id="UP000248961"/>
    </source>
</evidence>
<dbReference type="GeneID" id="37197638"/>
<dbReference type="PROSITE" id="PS51387">
    <property type="entry name" value="FAD_PCMH"/>
    <property type="match status" value="1"/>
</dbReference>
<feature type="chain" id="PRO_5017211567" evidence="6">
    <location>
        <begin position="19"/>
        <end position="508"/>
    </location>
</feature>
<dbReference type="Gene3D" id="3.30.465.10">
    <property type="match status" value="1"/>
</dbReference>
<evidence type="ECO:0000256" key="6">
    <source>
        <dbReference type="SAM" id="SignalP"/>
    </source>
</evidence>
<dbReference type="Pfam" id="PF08031">
    <property type="entry name" value="BBE"/>
    <property type="match status" value="1"/>
</dbReference>
<accession>A0A395I8K4</accession>
<feature type="signal peptide" evidence="6">
    <location>
        <begin position="1"/>
        <end position="18"/>
    </location>
</feature>